<dbReference type="PROSITE" id="PS51186">
    <property type="entry name" value="GNAT"/>
    <property type="match status" value="1"/>
</dbReference>
<keyword evidence="1" id="KW-0808">Transferase</keyword>
<keyword evidence="2" id="KW-0012">Acyltransferase</keyword>
<evidence type="ECO:0000313" key="4">
    <source>
        <dbReference type="EMBL" id="AKO32886.1"/>
    </source>
</evidence>
<proteinExistence type="predicted"/>
<dbReference type="OMA" id="TAYWFYR"/>
<dbReference type="RefSeq" id="WP_010945615.1">
    <property type="nucleotide sequence ID" value="NZ_CP011218.1"/>
</dbReference>
<dbReference type="SUPFAM" id="SSF55729">
    <property type="entry name" value="Acyl-CoA N-acyltransferases (Nat)"/>
    <property type="match status" value="1"/>
</dbReference>
<dbReference type="PANTHER" id="PTHR43877">
    <property type="entry name" value="AMINOALKYLPHOSPHONATE N-ACETYLTRANSFERASE-RELATED-RELATED"/>
    <property type="match status" value="1"/>
</dbReference>
<name>A0AAC8UDM1_HAEDC</name>
<dbReference type="EMBL" id="CP011219">
    <property type="protein sequence ID" value="AKO32886.1"/>
    <property type="molecule type" value="Genomic_DNA"/>
</dbReference>
<evidence type="ECO:0000313" key="5">
    <source>
        <dbReference type="Proteomes" id="UP000060132"/>
    </source>
</evidence>
<evidence type="ECO:0000256" key="1">
    <source>
        <dbReference type="ARBA" id="ARBA00022679"/>
    </source>
</evidence>
<dbReference type="CDD" id="cd04301">
    <property type="entry name" value="NAT_SF"/>
    <property type="match status" value="1"/>
</dbReference>
<organism evidence="4 5">
    <name type="scientific">Haemophilus ducreyi</name>
    <dbReference type="NCBI Taxonomy" id="730"/>
    <lineage>
        <taxon>Bacteria</taxon>
        <taxon>Pseudomonadati</taxon>
        <taxon>Pseudomonadota</taxon>
        <taxon>Gammaproteobacteria</taxon>
        <taxon>Pasteurellales</taxon>
        <taxon>Pasteurellaceae</taxon>
        <taxon>Haemophilus</taxon>
    </lineage>
</organism>
<dbReference type="GO" id="GO:0016747">
    <property type="term" value="F:acyltransferase activity, transferring groups other than amino-acyl groups"/>
    <property type="evidence" value="ECO:0007669"/>
    <property type="project" value="InterPro"/>
</dbReference>
<protein>
    <submittedName>
        <fullName evidence="4">Histone acetyltransferase</fullName>
    </submittedName>
</protein>
<dbReference type="AlphaFoldDB" id="A0AAC8UDM1"/>
<dbReference type="InterPro" id="IPR016181">
    <property type="entry name" value="Acyl_CoA_acyltransferase"/>
</dbReference>
<dbReference type="InterPro" id="IPR000182">
    <property type="entry name" value="GNAT_dom"/>
</dbReference>
<dbReference type="PANTHER" id="PTHR43877:SF2">
    <property type="entry name" value="AMINOALKYLPHOSPHONATE N-ACETYLTRANSFERASE-RELATED"/>
    <property type="match status" value="1"/>
</dbReference>
<evidence type="ECO:0000256" key="2">
    <source>
        <dbReference type="ARBA" id="ARBA00023315"/>
    </source>
</evidence>
<dbReference type="NCBIfam" id="NF008212">
    <property type="entry name" value="PRK10975.1"/>
    <property type="match status" value="1"/>
</dbReference>
<accession>A0AAC8UDM1</accession>
<dbReference type="Gene3D" id="3.40.630.30">
    <property type="match status" value="1"/>
</dbReference>
<reference evidence="4 5" key="1">
    <citation type="journal article" date="2015" name="PLoS Negl. Trop. Dis.">
        <title>Haemophilus ducreyi Cutaneous Ulcer Strains Are Nearly Identical to Class I Genital Ulcer Strains.</title>
        <authorList>
            <person name="Gangaiah D."/>
            <person name="Webb K.M."/>
            <person name="Humphreys T.L."/>
            <person name="Fortney K.R."/>
            <person name="Toh E."/>
            <person name="Tai A."/>
            <person name="Katz S.S."/>
            <person name="Pillay A."/>
            <person name="Chen C.Y."/>
            <person name="Roberts S.A."/>
            <person name="Munson R.S.Jr."/>
            <person name="Spinola S.M."/>
        </authorList>
    </citation>
    <scope>NUCLEOTIDE SEQUENCE [LARGE SCALE GENOMIC DNA]</scope>
    <source>
        <strain evidence="5">CLU2</strain>
    </source>
</reference>
<gene>
    <name evidence="4" type="ORF">RZ57_07205</name>
</gene>
<feature type="domain" description="N-acetyltransferase" evidence="3">
    <location>
        <begin position="66"/>
        <end position="224"/>
    </location>
</feature>
<evidence type="ECO:0000259" key="3">
    <source>
        <dbReference type="PROSITE" id="PS51186"/>
    </source>
</evidence>
<dbReference type="Pfam" id="PF00583">
    <property type="entry name" value="Acetyltransf_1"/>
    <property type="match status" value="1"/>
</dbReference>
<dbReference type="InterPro" id="IPR050832">
    <property type="entry name" value="Bact_Acetyltransf"/>
</dbReference>
<sequence length="224" mass="25439">MLNSTSSTIISPDQWLSDFFGRPIVQVKVATADHQQIQKLAQQGLQLASSEIVFALPLTNKVCKPTTCQQATTCDLNELTWLFGQAFPRSRFGPPWFSASENCRFYQTWIRRAVQGEFDDLCLIQRSEDGQLQGGISLRRQQQEGQPPYAQVGLLAVDPLFQRQGVGRTLLQASINWALTQQLEHLVISTQLSNLNAINCYLTFNARVVSTHYWFYPRLHNDSF</sequence>
<dbReference type="Proteomes" id="UP000060132">
    <property type="component" value="Chromosome"/>
</dbReference>